<dbReference type="InterPro" id="IPR029069">
    <property type="entry name" value="HotDog_dom_sf"/>
</dbReference>
<evidence type="ECO:0000313" key="2">
    <source>
        <dbReference type="EMBL" id="PSR22865.1"/>
    </source>
</evidence>
<dbReference type="Proteomes" id="UP000241848">
    <property type="component" value="Unassembled WGS sequence"/>
</dbReference>
<reference evidence="2 3" key="1">
    <citation type="journal article" date="2014" name="BMC Genomics">
        <title>Comparison of environmental and isolate Sulfobacillus genomes reveals diverse carbon, sulfur, nitrogen, and hydrogen metabolisms.</title>
        <authorList>
            <person name="Justice N.B."/>
            <person name="Norman A."/>
            <person name="Brown C.T."/>
            <person name="Singh A."/>
            <person name="Thomas B.C."/>
            <person name="Banfield J.F."/>
        </authorList>
    </citation>
    <scope>NUCLEOTIDE SEQUENCE [LARGE SCALE GENOMIC DNA]</scope>
    <source>
        <strain evidence="2">AMDSBA3</strain>
    </source>
</reference>
<dbReference type="SUPFAM" id="SSF54637">
    <property type="entry name" value="Thioesterase/thiol ester dehydrase-isomerase"/>
    <property type="match status" value="1"/>
</dbReference>
<accession>A0A2T2WKV5</accession>
<protein>
    <submittedName>
        <fullName evidence="2">Dehydratase</fullName>
    </submittedName>
</protein>
<gene>
    <name evidence="2" type="ORF">C7B45_05185</name>
</gene>
<dbReference type="Pfam" id="PF01575">
    <property type="entry name" value="MaoC_dehydratas"/>
    <property type="match status" value="1"/>
</dbReference>
<comment type="caution">
    <text evidence="2">The sequence shown here is derived from an EMBL/GenBank/DDBJ whole genome shotgun (WGS) entry which is preliminary data.</text>
</comment>
<dbReference type="InterPro" id="IPR002539">
    <property type="entry name" value="MaoC-like_dom"/>
</dbReference>
<dbReference type="EMBL" id="PXYV01000011">
    <property type="protein sequence ID" value="PSR22865.1"/>
    <property type="molecule type" value="Genomic_DNA"/>
</dbReference>
<dbReference type="Gene3D" id="3.10.129.10">
    <property type="entry name" value="Hotdog Thioesterase"/>
    <property type="match status" value="1"/>
</dbReference>
<dbReference type="AlphaFoldDB" id="A0A2T2WKV5"/>
<feature type="domain" description="MaoC-like" evidence="1">
    <location>
        <begin position="13"/>
        <end position="101"/>
    </location>
</feature>
<evidence type="ECO:0000313" key="3">
    <source>
        <dbReference type="Proteomes" id="UP000241848"/>
    </source>
</evidence>
<dbReference type="PANTHER" id="PTHR43841:SF3">
    <property type="entry name" value="(3R)-HYDROXYACYL-ACP DEHYDRATASE SUBUNIT HADB"/>
    <property type="match status" value="1"/>
</dbReference>
<sequence length="128" mass="14555">MQVGDVFGPFIIRISREQLVRYAGAADDYNPIHYNDAVAKAFGFPGVIVHGMLNMGLMASRIMEQVEPSARLEQFHVRFRQMVLPDHELMITARVRQIEERIAHLDVQLGEKDTKPAVTGRMRIRLPG</sequence>
<proteinExistence type="predicted"/>
<dbReference type="PANTHER" id="PTHR43841">
    <property type="entry name" value="3-HYDROXYACYL-THIOESTER DEHYDRATASE HTDX-RELATED"/>
    <property type="match status" value="1"/>
</dbReference>
<name>A0A2T2WKV5_9FIRM</name>
<evidence type="ECO:0000259" key="1">
    <source>
        <dbReference type="Pfam" id="PF01575"/>
    </source>
</evidence>
<organism evidence="2 3">
    <name type="scientific">Sulfobacillus acidophilus</name>
    <dbReference type="NCBI Taxonomy" id="53633"/>
    <lineage>
        <taxon>Bacteria</taxon>
        <taxon>Bacillati</taxon>
        <taxon>Bacillota</taxon>
        <taxon>Clostridia</taxon>
        <taxon>Eubacteriales</taxon>
        <taxon>Clostridiales Family XVII. Incertae Sedis</taxon>
        <taxon>Sulfobacillus</taxon>
    </lineage>
</organism>